<protein>
    <submittedName>
        <fullName evidence="1">(California timema) hypothetical protein</fullName>
    </submittedName>
</protein>
<name>A0A7R9J208_TIMCA</name>
<reference evidence="1" key="1">
    <citation type="submission" date="2020-11" db="EMBL/GenBank/DDBJ databases">
        <authorList>
            <person name="Tran Van P."/>
        </authorList>
    </citation>
    <scope>NUCLEOTIDE SEQUENCE</scope>
</reference>
<evidence type="ECO:0000313" key="1">
    <source>
        <dbReference type="EMBL" id="CAD7570887.1"/>
    </source>
</evidence>
<accession>A0A7R9J208</accession>
<organism evidence="1">
    <name type="scientific">Timema californicum</name>
    <name type="common">California timema</name>
    <name type="synonym">Walking stick</name>
    <dbReference type="NCBI Taxonomy" id="61474"/>
    <lineage>
        <taxon>Eukaryota</taxon>
        <taxon>Metazoa</taxon>
        <taxon>Ecdysozoa</taxon>
        <taxon>Arthropoda</taxon>
        <taxon>Hexapoda</taxon>
        <taxon>Insecta</taxon>
        <taxon>Pterygota</taxon>
        <taxon>Neoptera</taxon>
        <taxon>Polyneoptera</taxon>
        <taxon>Phasmatodea</taxon>
        <taxon>Timematodea</taxon>
        <taxon>Timematoidea</taxon>
        <taxon>Timematidae</taxon>
        <taxon>Timema</taxon>
    </lineage>
</organism>
<proteinExistence type="predicted"/>
<dbReference type="AlphaFoldDB" id="A0A7R9J208"/>
<dbReference type="EMBL" id="OE180244">
    <property type="protein sequence ID" value="CAD7570887.1"/>
    <property type="molecule type" value="Genomic_DNA"/>
</dbReference>
<gene>
    <name evidence="1" type="ORF">TCMB3V08_LOCUS3574</name>
</gene>
<sequence>MLLTQFVCGVRNNAVKQSLLAREDDLALGETINIACISSDVTAGERVEGELLGRKCHIYSWSRVKHADTNLPPRNLLSNRRQWLDKVCVRGAGGGERVGSRASIENDVINSSPGGGGATPLSRAESGWEGGLSVAVLVSQ</sequence>